<evidence type="ECO:0000313" key="1">
    <source>
        <dbReference type="EMBL" id="KAE8373265.1"/>
    </source>
</evidence>
<reference evidence="1 2" key="1">
    <citation type="submission" date="2019-04" db="EMBL/GenBank/DDBJ databases">
        <title>Friends and foes A comparative genomics studyof 23 Aspergillus species from section Flavi.</title>
        <authorList>
            <consortium name="DOE Joint Genome Institute"/>
            <person name="Kjaerbolling I."/>
            <person name="Vesth T."/>
            <person name="Frisvad J.C."/>
            <person name="Nybo J.L."/>
            <person name="Theobald S."/>
            <person name="Kildgaard S."/>
            <person name="Isbrandt T."/>
            <person name="Kuo A."/>
            <person name="Sato A."/>
            <person name="Lyhne E.K."/>
            <person name="Kogle M.E."/>
            <person name="Wiebenga A."/>
            <person name="Kun R.S."/>
            <person name="Lubbers R.J."/>
            <person name="Makela M.R."/>
            <person name="Barry K."/>
            <person name="Chovatia M."/>
            <person name="Clum A."/>
            <person name="Daum C."/>
            <person name="Haridas S."/>
            <person name="He G."/>
            <person name="LaButti K."/>
            <person name="Lipzen A."/>
            <person name="Mondo S."/>
            <person name="Riley R."/>
            <person name="Salamov A."/>
            <person name="Simmons B.A."/>
            <person name="Magnuson J.K."/>
            <person name="Henrissat B."/>
            <person name="Mortensen U.H."/>
            <person name="Larsen T.O."/>
            <person name="Devries R.P."/>
            <person name="Grigoriev I.V."/>
            <person name="Machida M."/>
            <person name="Baker S.E."/>
            <person name="Andersen M.R."/>
        </authorList>
    </citation>
    <scope>NUCLEOTIDE SEQUENCE [LARGE SCALE GENOMIC DNA]</scope>
    <source>
        <strain evidence="1 2">IBT 29228</strain>
    </source>
</reference>
<evidence type="ECO:0008006" key="3">
    <source>
        <dbReference type="Google" id="ProtNLM"/>
    </source>
</evidence>
<organism evidence="1 2">
    <name type="scientific">Aspergillus bertholletiae</name>
    <dbReference type="NCBI Taxonomy" id="1226010"/>
    <lineage>
        <taxon>Eukaryota</taxon>
        <taxon>Fungi</taxon>
        <taxon>Dikarya</taxon>
        <taxon>Ascomycota</taxon>
        <taxon>Pezizomycotina</taxon>
        <taxon>Eurotiomycetes</taxon>
        <taxon>Eurotiomycetidae</taxon>
        <taxon>Eurotiales</taxon>
        <taxon>Aspergillaceae</taxon>
        <taxon>Aspergillus</taxon>
        <taxon>Aspergillus subgen. Circumdati</taxon>
    </lineage>
</organism>
<name>A0A5N7ATS7_9EURO</name>
<protein>
    <recommendedName>
        <fullName evidence="3">F-box domain-containing protein</fullName>
    </recommendedName>
</protein>
<dbReference type="EMBL" id="ML736321">
    <property type="protein sequence ID" value="KAE8373265.1"/>
    <property type="molecule type" value="Genomic_DNA"/>
</dbReference>
<proteinExistence type="predicted"/>
<dbReference type="PANTHER" id="PTHR38790:SF9">
    <property type="entry name" value="F-BOX DOMAIN-CONTAINING PROTEIN"/>
    <property type="match status" value="1"/>
</dbReference>
<evidence type="ECO:0000313" key="2">
    <source>
        <dbReference type="Proteomes" id="UP000326198"/>
    </source>
</evidence>
<dbReference type="Proteomes" id="UP000326198">
    <property type="component" value="Unassembled WGS sequence"/>
</dbReference>
<accession>A0A5N7ATS7</accession>
<dbReference type="AlphaFoldDB" id="A0A5N7ATS7"/>
<dbReference type="OrthoDB" id="62952at2759"/>
<gene>
    <name evidence="1" type="ORF">BDV26DRAFT_301196</name>
</gene>
<sequence>MSNMSTDSESSTIQTDRHGSEVLRLFCAKYEASYKNGVESAVCDSASQTDIVEGRCPPTTVAPFLEILMGSKKGSYKGANSFDMWKAVNSHFGNSDTKLIFPFLALPYELRRIIYENYFELETTSASKKLINYIIPSCENRLSLMSTNRQIYSEARCFLYTNFAFGLKSVLRLQQFFDNLRPGTFQIIRELQIENVSSEHVNALAQLLSRGELLGIRSLKLVATPSYMGPASMRARVERSRKRLVYPVFKKRLRLAVDKLFYRSGFRALKPPTLILIDFRKDPAWDFGFSEFWAVSVTWKE</sequence>
<dbReference type="PANTHER" id="PTHR38790">
    <property type="entry name" value="2EXR DOMAIN-CONTAINING PROTEIN-RELATED"/>
    <property type="match status" value="1"/>
</dbReference>
<keyword evidence="2" id="KW-1185">Reference proteome</keyword>